<dbReference type="Pfam" id="PF12671">
    <property type="entry name" value="Amidase_6"/>
    <property type="match status" value="1"/>
</dbReference>
<dbReference type="PANTHER" id="PTHR40032">
    <property type="entry name" value="EXPORTED PROTEIN-RELATED"/>
    <property type="match status" value="1"/>
</dbReference>
<protein>
    <recommendedName>
        <fullName evidence="1">Putative amidase domain-containing protein</fullName>
    </recommendedName>
</protein>
<accession>A0A7Z0J728</accession>
<dbReference type="Proteomes" id="UP000537260">
    <property type="component" value="Unassembled WGS sequence"/>
</dbReference>
<evidence type="ECO:0000259" key="1">
    <source>
        <dbReference type="Pfam" id="PF12671"/>
    </source>
</evidence>
<keyword evidence="3" id="KW-1185">Reference proteome</keyword>
<gene>
    <name evidence="2" type="ORF">HNR05_002632</name>
</gene>
<evidence type="ECO:0000313" key="3">
    <source>
        <dbReference type="Proteomes" id="UP000537260"/>
    </source>
</evidence>
<feature type="domain" description="Putative amidase" evidence="1">
    <location>
        <begin position="61"/>
        <end position="206"/>
    </location>
</feature>
<dbReference type="EMBL" id="JACCFM010000001">
    <property type="protein sequence ID" value="NYJ20841.1"/>
    <property type="molecule type" value="Genomic_DNA"/>
</dbReference>
<evidence type="ECO:0000313" key="2">
    <source>
        <dbReference type="EMBL" id="NYJ20841.1"/>
    </source>
</evidence>
<dbReference type="InterPro" id="IPR024301">
    <property type="entry name" value="Amidase_6"/>
</dbReference>
<dbReference type="AlphaFoldDB" id="A0A7Z0J728"/>
<comment type="caution">
    <text evidence="2">The sequence shown here is derived from an EMBL/GenBank/DDBJ whole genome shotgun (WGS) entry which is preliminary data.</text>
</comment>
<dbReference type="PANTHER" id="PTHR40032:SF1">
    <property type="entry name" value="EXPORTED PROTEIN"/>
    <property type="match status" value="1"/>
</dbReference>
<dbReference type="RefSeq" id="WP_179579534.1">
    <property type="nucleotide sequence ID" value="NZ_JACCFM010000001.1"/>
</dbReference>
<organism evidence="2 3">
    <name type="scientific">Glaciibacter psychrotolerans</name>
    <dbReference type="NCBI Taxonomy" id="670054"/>
    <lineage>
        <taxon>Bacteria</taxon>
        <taxon>Bacillati</taxon>
        <taxon>Actinomycetota</taxon>
        <taxon>Actinomycetes</taxon>
        <taxon>Micrococcales</taxon>
        <taxon>Microbacteriaceae</taxon>
        <taxon>Glaciibacter</taxon>
    </lineage>
</organism>
<sequence>MAFTMRTRAILAVVVVAGFLGGGALLASDAVHGGGATAEQQQQKAQEQRAQAVNPAVHLQLEYVLKYWQNYNLTEYGEVPDNDCVDFASQSLIARGWTMDSEWWSEGTGEDFDFSSAWVSSTAFRDYLADSGRATVLSDSQRDQVKLGDIVQFDWDNLGDRDHTGIVTRIEGSGDDLEIFYAGHTDDTDYRSVDWAITVNHPGASVYYWSIPE</sequence>
<reference evidence="2 3" key="1">
    <citation type="submission" date="2020-07" db="EMBL/GenBank/DDBJ databases">
        <title>Sequencing the genomes of 1000 actinobacteria strains.</title>
        <authorList>
            <person name="Klenk H.-P."/>
        </authorList>
    </citation>
    <scope>NUCLEOTIDE SEQUENCE [LARGE SCALE GENOMIC DNA]</scope>
    <source>
        <strain evidence="2 3">LI1</strain>
    </source>
</reference>
<name>A0A7Z0J728_9MICO</name>
<proteinExistence type="predicted"/>